<dbReference type="Gene3D" id="3.40.50.280">
    <property type="entry name" value="Cobalamin-binding domain"/>
    <property type="match status" value="1"/>
</dbReference>
<keyword evidence="7 9" id="KW-0472">Membrane</keyword>
<evidence type="ECO:0000256" key="7">
    <source>
        <dbReference type="ARBA" id="ARBA00023136"/>
    </source>
</evidence>
<reference evidence="10 11" key="1">
    <citation type="submission" date="2019-02" db="EMBL/GenBank/DDBJ databases">
        <title>Deep-cultivation of Planctomycetes and their phenomic and genomic characterization uncovers novel biology.</title>
        <authorList>
            <person name="Wiegand S."/>
            <person name="Jogler M."/>
            <person name="Boedeker C."/>
            <person name="Pinto D."/>
            <person name="Vollmers J."/>
            <person name="Rivas-Marin E."/>
            <person name="Kohn T."/>
            <person name="Peeters S.H."/>
            <person name="Heuer A."/>
            <person name="Rast P."/>
            <person name="Oberbeckmann S."/>
            <person name="Bunk B."/>
            <person name="Jeske O."/>
            <person name="Meyerdierks A."/>
            <person name="Storesund J.E."/>
            <person name="Kallscheuer N."/>
            <person name="Luecker S."/>
            <person name="Lage O.M."/>
            <person name="Pohl T."/>
            <person name="Merkel B.J."/>
            <person name="Hornburger P."/>
            <person name="Mueller R.-W."/>
            <person name="Bruemmer F."/>
            <person name="Labrenz M."/>
            <person name="Spormann A.M."/>
            <person name="Op den Camp H."/>
            <person name="Overmann J."/>
            <person name="Amann R."/>
            <person name="Jetten M.S.M."/>
            <person name="Mascher T."/>
            <person name="Medema M.H."/>
            <person name="Devos D.P."/>
            <person name="Kaster A.-K."/>
            <person name="Ovreas L."/>
            <person name="Rohde M."/>
            <person name="Galperin M.Y."/>
            <person name="Jogler C."/>
        </authorList>
    </citation>
    <scope>NUCLEOTIDE SEQUENCE [LARGE SCALE GENOMIC DNA]</scope>
    <source>
        <strain evidence="10 11">CA12</strain>
    </source>
</reference>
<dbReference type="PANTHER" id="PTHR21716">
    <property type="entry name" value="TRANSMEMBRANE PROTEIN"/>
    <property type="match status" value="1"/>
</dbReference>
<proteinExistence type="inferred from homology"/>
<evidence type="ECO:0000256" key="2">
    <source>
        <dbReference type="ARBA" id="ARBA00009773"/>
    </source>
</evidence>
<feature type="transmembrane region" description="Helical" evidence="9">
    <location>
        <begin position="169"/>
        <end position="188"/>
    </location>
</feature>
<sequence>MTNRSLDPVSLWLPPLAIAILASIAVLMLYLAQVIFVPLALGIILAFLLHPLVRLVERARVPRIPAVVTVVVLISAALTGVGVSVGNEFQTLARELRTDQAYMSNLEGKVADLRRFMSGGVMADLEAVLDRVGSNLEGPDADASGDRAILVQAEPESQFSSLVAAVSPLLGPLGTMALAIALVIFILISREDLRNRIISLFGRNHLSATTRAFDAAGRRIGRYLLMQLIINASYGFALGVVLLLVGVPYPLLWALLAALLRYVPYVGPFLGAIFPIGMSLVAFDGWSEPFLVIAFIVGLELFSNMVMEPVLFGQSVGISAVGLIIAAGFWTLLWGPVGLLIATPLTVCLVVLGQHVPQFRFFLDLLGDEQVLPPHASYYQRLLARDQQEAGDLAQTALRTSREPAHVCDSVLLPALLQTRRDRTQERISAEDEAYILQSTRFIVGELGRPQPGNHGGLLQRLGAVAAWGRPLSSADGGDSVAATVPPTSDNAASSQSRQPRFDIVACPSHHEVEELAIEMLAAAIGPTGHHVHALTTRTLPGEIVEVIRQRKPDAVFVAVIPPSGFLQASYLCRRLRKTFPELPIIVGYWGKKSRFDDVLVKLRSRGASFVTTSIGQTQKQISGMIESTPSANLHRPERSQVHASHSNY</sequence>
<feature type="region of interest" description="Disordered" evidence="8">
    <location>
        <begin position="630"/>
        <end position="649"/>
    </location>
</feature>
<keyword evidence="11" id="KW-1185">Reference proteome</keyword>
<dbReference type="AlphaFoldDB" id="A0A517PA04"/>
<dbReference type="GO" id="GO:0005886">
    <property type="term" value="C:plasma membrane"/>
    <property type="evidence" value="ECO:0007669"/>
    <property type="project" value="UniProtKB-SubCell"/>
</dbReference>
<dbReference type="GO" id="GO:0031419">
    <property type="term" value="F:cobalamin binding"/>
    <property type="evidence" value="ECO:0007669"/>
    <property type="project" value="InterPro"/>
</dbReference>
<accession>A0A517PA04</accession>
<dbReference type="Pfam" id="PF01594">
    <property type="entry name" value="AI-2E_transport"/>
    <property type="match status" value="1"/>
</dbReference>
<evidence type="ECO:0000256" key="8">
    <source>
        <dbReference type="SAM" id="MobiDB-lite"/>
    </source>
</evidence>
<dbReference type="OrthoDB" id="9799225at2"/>
<feature type="transmembrane region" description="Helical" evidence="9">
    <location>
        <begin position="228"/>
        <end position="256"/>
    </location>
</feature>
<dbReference type="KEGG" id="acaf:CA12_22990"/>
<evidence type="ECO:0000256" key="3">
    <source>
        <dbReference type="ARBA" id="ARBA00022448"/>
    </source>
</evidence>
<comment type="subcellular location">
    <subcellularLocation>
        <location evidence="1">Cell membrane</location>
        <topology evidence="1">Multi-pass membrane protein</topology>
    </subcellularLocation>
</comment>
<dbReference type="InterPro" id="IPR002549">
    <property type="entry name" value="AI-2E-like"/>
</dbReference>
<feature type="compositionally biased region" description="Polar residues" evidence="8">
    <location>
        <begin position="486"/>
        <end position="499"/>
    </location>
</feature>
<feature type="transmembrane region" description="Helical" evidence="9">
    <location>
        <begin position="35"/>
        <end position="53"/>
    </location>
</feature>
<feature type="transmembrane region" description="Helical" evidence="9">
    <location>
        <begin position="12"/>
        <end position="29"/>
    </location>
</feature>
<feature type="transmembrane region" description="Helical" evidence="9">
    <location>
        <begin position="290"/>
        <end position="307"/>
    </location>
</feature>
<evidence type="ECO:0000256" key="6">
    <source>
        <dbReference type="ARBA" id="ARBA00022989"/>
    </source>
</evidence>
<protein>
    <submittedName>
        <fullName evidence="10">AI-2 transport protein TqsA</fullName>
    </submittedName>
</protein>
<dbReference type="Proteomes" id="UP000318741">
    <property type="component" value="Chromosome"/>
</dbReference>
<feature type="region of interest" description="Disordered" evidence="8">
    <location>
        <begin position="476"/>
        <end position="499"/>
    </location>
</feature>
<evidence type="ECO:0000256" key="5">
    <source>
        <dbReference type="ARBA" id="ARBA00022692"/>
    </source>
</evidence>
<evidence type="ECO:0000313" key="11">
    <source>
        <dbReference type="Proteomes" id="UP000318741"/>
    </source>
</evidence>
<evidence type="ECO:0000256" key="4">
    <source>
        <dbReference type="ARBA" id="ARBA00022475"/>
    </source>
</evidence>
<dbReference type="GO" id="GO:0046872">
    <property type="term" value="F:metal ion binding"/>
    <property type="evidence" value="ECO:0007669"/>
    <property type="project" value="InterPro"/>
</dbReference>
<comment type="similarity">
    <text evidence="2">Belongs to the autoinducer-2 exporter (AI-2E) (TC 2.A.86) family.</text>
</comment>
<gene>
    <name evidence="10" type="primary">tqsA_4</name>
    <name evidence="10" type="ORF">CA12_22990</name>
</gene>
<feature type="transmembrane region" description="Helical" evidence="9">
    <location>
        <begin position="65"/>
        <end position="86"/>
    </location>
</feature>
<dbReference type="SUPFAM" id="SSF52242">
    <property type="entry name" value="Cobalamin (vitamin B12)-binding domain"/>
    <property type="match status" value="1"/>
</dbReference>
<organism evidence="10 11">
    <name type="scientific">Alienimonas californiensis</name>
    <dbReference type="NCBI Taxonomy" id="2527989"/>
    <lineage>
        <taxon>Bacteria</taxon>
        <taxon>Pseudomonadati</taxon>
        <taxon>Planctomycetota</taxon>
        <taxon>Planctomycetia</taxon>
        <taxon>Planctomycetales</taxon>
        <taxon>Planctomycetaceae</taxon>
        <taxon>Alienimonas</taxon>
    </lineage>
</organism>
<evidence type="ECO:0000313" key="10">
    <source>
        <dbReference type="EMBL" id="QDT16199.1"/>
    </source>
</evidence>
<keyword evidence="3" id="KW-0813">Transport</keyword>
<dbReference type="InterPro" id="IPR036724">
    <property type="entry name" value="Cobalamin-bd_sf"/>
</dbReference>
<keyword evidence="6 9" id="KW-1133">Transmembrane helix</keyword>
<evidence type="ECO:0000256" key="1">
    <source>
        <dbReference type="ARBA" id="ARBA00004651"/>
    </source>
</evidence>
<keyword evidence="4" id="KW-1003">Cell membrane</keyword>
<feature type="transmembrane region" description="Helical" evidence="9">
    <location>
        <begin position="319"/>
        <end position="352"/>
    </location>
</feature>
<dbReference type="PANTHER" id="PTHR21716:SF53">
    <property type="entry name" value="PERMEASE PERM-RELATED"/>
    <property type="match status" value="1"/>
</dbReference>
<keyword evidence="5 9" id="KW-0812">Transmembrane</keyword>
<evidence type="ECO:0000256" key="9">
    <source>
        <dbReference type="SAM" id="Phobius"/>
    </source>
</evidence>
<dbReference type="EMBL" id="CP036265">
    <property type="protein sequence ID" value="QDT16199.1"/>
    <property type="molecule type" value="Genomic_DNA"/>
</dbReference>
<name>A0A517PA04_9PLAN</name>
<feature type="transmembrane region" description="Helical" evidence="9">
    <location>
        <begin position="262"/>
        <end position="283"/>
    </location>
</feature>